<keyword evidence="1" id="KW-0472">Membrane</keyword>
<keyword evidence="1" id="KW-0812">Transmembrane</keyword>
<gene>
    <name evidence="2" type="ORF">PMAYCL1PPCAC_22883</name>
</gene>
<evidence type="ECO:0000313" key="2">
    <source>
        <dbReference type="EMBL" id="GMR52688.1"/>
    </source>
</evidence>
<evidence type="ECO:0000256" key="1">
    <source>
        <dbReference type="SAM" id="Phobius"/>
    </source>
</evidence>
<feature type="transmembrane region" description="Helical" evidence="1">
    <location>
        <begin position="32"/>
        <end position="54"/>
    </location>
</feature>
<organism evidence="2 3">
    <name type="scientific">Pristionchus mayeri</name>
    <dbReference type="NCBI Taxonomy" id="1317129"/>
    <lineage>
        <taxon>Eukaryota</taxon>
        <taxon>Metazoa</taxon>
        <taxon>Ecdysozoa</taxon>
        <taxon>Nematoda</taxon>
        <taxon>Chromadorea</taxon>
        <taxon>Rhabditida</taxon>
        <taxon>Rhabditina</taxon>
        <taxon>Diplogasteromorpha</taxon>
        <taxon>Diplogasteroidea</taxon>
        <taxon>Neodiplogasteridae</taxon>
        <taxon>Pristionchus</taxon>
    </lineage>
</organism>
<name>A0AAN5CXK9_9BILA</name>
<evidence type="ECO:0000313" key="3">
    <source>
        <dbReference type="Proteomes" id="UP001328107"/>
    </source>
</evidence>
<keyword evidence="1" id="KW-1133">Transmembrane helix</keyword>
<feature type="transmembrane region" description="Helical" evidence="1">
    <location>
        <begin position="74"/>
        <end position="94"/>
    </location>
</feature>
<feature type="non-terminal residue" evidence="2">
    <location>
        <position position="1"/>
    </location>
</feature>
<accession>A0AAN5CXK9</accession>
<comment type="caution">
    <text evidence="2">The sequence shown here is derived from an EMBL/GenBank/DDBJ whole genome shotgun (WGS) entry which is preliminary data.</text>
</comment>
<proteinExistence type="predicted"/>
<dbReference type="Proteomes" id="UP001328107">
    <property type="component" value="Unassembled WGS sequence"/>
</dbReference>
<dbReference type="AlphaFoldDB" id="A0AAN5CXK9"/>
<protein>
    <recommendedName>
        <fullName evidence="4">G protein-coupled receptor</fullName>
    </recommendedName>
</protein>
<evidence type="ECO:0008006" key="4">
    <source>
        <dbReference type="Google" id="ProtNLM"/>
    </source>
</evidence>
<reference evidence="3" key="1">
    <citation type="submission" date="2022-10" db="EMBL/GenBank/DDBJ databases">
        <title>Genome assembly of Pristionchus species.</title>
        <authorList>
            <person name="Yoshida K."/>
            <person name="Sommer R.J."/>
        </authorList>
    </citation>
    <scope>NUCLEOTIDE SEQUENCE [LARGE SCALE GENOMIC DNA]</scope>
    <source>
        <strain evidence="3">RS5460</strain>
    </source>
</reference>
<dbReference type="EMBL" id="BTRK01000005">
    <property type="protein sequence ID" value="GMR52688.1"/>
    <property type="molecule type" value="Genomic_DNA"/>
</dbReference>
<keyword evidence="3" id="KW-1185">Reference proteome</keyword>
<sequence>GAVMLIFNGWIVMMIIEDPDKRNKHYRKYLCWVQTIEFILLAEVVLSYFACVFYRRGIVLGPNRRFSYTGRARVALFIFLHLYGFLAITGMIYFTKKSLQAAENSFPRELEWVKKKSTYLFMLPDEYSRYATYGQNFNLT</sequence>